<organism evidence="1 2">
    <name type="scientific">Trichonephila clavata</name>
    <name type="common">Joro spider</name>
    <name type="synonym">Nephila clavata</name>
    <dbReference type="NCBI Taxonomy" id="2740835"/>
    <lineage>
        <taxon>Eukaryota</taxon>
        <taxon>Metazoa</taxon>
        <taxon>Ecdysozoa</taxon>
        <taxon>Arthropoda</taxon>
        <taxon>Chelicerata</taxon>
        <taxon>Arachnida</taxon>
        <taxon>Araneae</taxon>
        <taxon>Araneomorphae</taxon>
        <taxon>Entelegynae</taxon>
        <taxon>Araneoidea</taxon>
        <taxon>Nephilidae</taxon>
        <taxon>Trichonephila</taxon>
    </lineage>
</organism>
<proteinExistence type="predicted"/>
<keyword evidence="2" id="KW-1185">Reference proteome</keyword>
<name>A0A8X6J3P8_TRICU</name>
<evidence type="ECO:0000313" key="2">
    <source>
        <dbReference type="Proteomes" id="UP000887116"/>
    </source>
</evidence>
<reference evidence="1" key="1">
    <citation type="submission" date="2020-07" db="EMBL/GenBank/DDBJ databases">
        <title>Multicomponent nature underlies the extraordinary mechanical properties of spider dragline silk.</title>
        <authorList>
            <person name="Kono N."/>
            <person name="Nakamura H."/>
            <person name="Mori M."/>
            <person name="Yoshida Y."/>
            <person name="Ohtoshi R."/>
            <person name="Malay A.D."/>
            <person name="Moran D.A.P."/>
            <person name="Tomita M."/>
            <person name="Numata K."/>
            <person name="Arakawa K."/>
        </authorList>
    </citation>
    <scope>NUCLEOTIDE SEQUENCE</scope>
</reference>
<gene>
    <name evidence="1" type="ORF">TNCT_686031</name>
</gene>
<dbReference type="AlphaFoldDB" id="A0A8X6J3P8"/>
<evidence type="ECO:0000313" key="1">
    <source>
        <dbReference type="EMBL" id="GFR18720.1"/>
    </source>
</evidence>
<comment type="caution">
    <text evidence="1">The sequence shown here is derived from an EMBL/GenBank/DDBJ whole genome shotgun (WGS) entry which is preliminary data.</text>
</comment>
<dbReference type="Proteomes" id="UP000887116">
    <property type="component" value="Unassembled WGS sequence"/>
</dbReference>
<accession>A0A8X6J3P8</accession>
<dbReference type="EMBL" id="BMAO01007815">
    <property type="protein sequence ID" value="GFR18720.1"/>
    <property type="molecule type" value="Genomic_DNA"/>
</dbReference>
<protein>
    <submittedName>
        <fullName evidence="1">Uncharacterized protein</fullName>
    </submittedName>
</protein>
<sequence length="80" mass="9443">MLQRKSFTGSSLFRSLRIKSAPLHRQAQNKQKNVPTRFRTWDLPRVRRCDNHTPWVRVCSSLSVNGSSQLELRKFSVRFL</sequence>